<accession>A0A9K3Q795</accession>
<proteinExistence type="predicted"/>
<evidence type="ECO:0000256" key="1">
    <source>
        <dbReference type="SAM" id="MobiDB-lite"/>
    </source>
</evidence>
<keyword evidence="3" id="KW-1185">Reference proteome</keyword>
<dbReference type="AlphaFoldDB" id="A0A9K3Q795"/>
<name>A0A9K3Q795_9STRA</name>
<dbReference type="EMBL" id="JAGRRH010000002">
    <property type="protein sequence ID" value="KAG7373301.1"/>
    <property type="molecule type" value="Genomic_DNA"/>
</dbReference>
<dbReference type="Proteomes" id="UP000693970">
    <property type="component" value="Unassembled WGS sequence"/>
</dbReference>
<feature type="region of interest" description="Disordered" evidence="1">
    <location>
        <begin position="1"/>
        <end position="24"/>
    </location>
</feature>
<reference evidence="2" key="1">
    <citation type="journal article" date="2021" name="Sci. Rep.">
        <title>Diploid genomic architecture of Nitzschia inconspicua, an elite biomass production diatom.</title>
        <authorList>
            <person name="Oliver A."/>
            <person name="Podell S."/>
            <person name="Pinowska A."/>
            <person name="Traller J.C."/>
            <person name="Smith S.R."/>
            <person name="McClure R."/>
            <person name="Beliaev A."/>
            <person name="Bohutskyi P."/>
            <person name="Hill E.A."/>
            <person name="Rabines A."/>
            <person name="Zheng H."/>
            <person name="Allen L.Z."/>
            <person name="Kuo A."/>
            <person name="Grigoriev I.V."/>
            <person name="Allen A.E."/>
            <person name="Hazlebeck D."/>
            <person name="Allen E.E."/>
        </authorList>
    </citation>
    <scope>NUCLEOTIDE SEQUENCE</scope>
    <source>
        <strain evidence="2">Hildebrandi</strain>
    </source>
</reference>
<gene>
    <name evidence="2" type="ORF">IV203_034025</name>
</gene>
<evidence type="ECO:0000313" key="3">
    <source>
        <dbReference type="Proteomes" id="UP000693970"/>
    </source>
</evidence>
<reference evidence="2" key="2">
    <citation type="submission" date="2021-04" db="EMBL/GenBank/DDBJ databases">
        <authorList>
            <person name="Podell S."/>
        </authorList>
    </citation>
    <scope>NUCLEOTIDE SEQUENCE</scope>
    <source>
        <strain evidence="2">Hildebrandi</strain>
    </source>
</reference>
<evidence type="ECO:0000313" key="2">
    <source>
        <dbReference type="EMBL" id="KAG7373301.1"/>
    </source>
</evidence>
<organism evidence="2 3">
    <name type="scientific">Nitzschia inconspicua</name>
    <dbReference type="NCBI Taxonomy" id="303405"/>
    <lineage>
        <taxon>Eukaryota</taxon>
        <taxon>Sar</taxon>
        <taxon>Stramenopiles</taxon>
        <taxon>Ochrophyta</taxon>
        <taxon>Bacillariophyta</taxon>
        <taxon>Bacillariophyceae</taxon>
        <taxon>Bacillariophycidae</taxon>
        <taxon>Bacillariales</taxon>
        <taxon>Bacillariaceae</taxon>
        <taxon>Nitzschia</taxon>
    </lineage>
</organism>
<protein>
    <submittedName>
        <fullName evidence="2">Uncharacterized protein</fullName>
    </submittedName>
</protein>
<sequence length="310" mass="34120">MCPHTSSGTMITLKPLEDKRPQKASEPVTIPSMRMPMYHFLSHLTTESNVTSLEIVVDNPKSFSPSFGQYHKRVHSRESSACRWGTFPKLPNLERKNSMENLEGLGLPARPLQEDPPVEPVKAEASSSQILAHSSSPRLIPLPPAVETDSDWSDMFPSESEEELRDAKQNGINCRDAALSAALICTIERLAISAALSMTRKPRKSSKAEAIVDDALLLTDNSKDGPTLEECCNAKIPGDSEERDSSFGSTESKLEDAEIVCTFVRRSLCQHSSFQSSNAPGILTEELLREVDRIAVRAALTMTNETYSTD</sequence>
<comment type="caution">
    <text evidence="2">The sequence shown here is derived from an EMBL/GenBank/DDBJ whole genome shotgun (WGS) entry which is preliminary data.</text>
</comment>
<feature type="compositionally biased region" description="Polar residues" evidence="1">
    <location>
        <begin position="1"/>
        <end position="10"/>
    </location>
</feature>